<dbReference type="InterPro" id="IPR022324">
    <property type="entry name" value="Bacilysin_exporter_BacE_put"/>
</dbReference>
<keyword evidence="3 6" id="KW-0812">Transmembrane</keyword>
<evidence type="ECO:0000256" key="1">
    <source>
        <dbReference type="ARBA" id="ARBA00004651"/>
    </source>
</evidence>
<dbReference type="GO" id="GO:0022857">
    <property type="term" value="F:transmembrane transporter activity"/>
    <property type="evidence" value="ECO:0007669"/>
    <property type="project" value="InterPro"/>
</dbReference>
<keyword evidence="5 6" id="KW-0472">Membrane</keyword>
<dbReference type="PANTHER" id="PTHR23513">
    <property type="entry name" value="INTEGRAL MEMBRANE EFFLUX PROTEIN-RELATED"/>
    <property type="match status" value="1"/>
</dbReference>
<feature type="transmembrane region" description="Helical" evidence="6">
    <location>
        <begin position="215"/>
        <end position="234"/>
    </location>
</feature>
<feature type="transmembrane region" description="Helical" evidence="6">
    <location>
        <begin position="254"/>
        <end position="275"/>
    </location>
</feature>
<accession>A0A1H6RX77</accession>
<dbReference type="Pfam" id="PF07690">
    <property type="entry name" value="MFS_1"/>
    <property type="match status" value="1"/>
</dbReference>
<dbReference type="STRING" id="856736.SAMN04488058_10166"/>
<dbReference type="GO" id="GO:0005886">
    <property type="term" value="C:plasma membrane"/>
    <property type="evidence" value="ECO:0007669"/>
    <property type="project" value="UniProtKB-SubCell"/>
</dbReference>
<dbReference type="OrthoDB" id="9775268at2"/>
<feature type="transmembrane region" description="Helical" evidence="6">
    <location>
        <begin position="282"/>
        <end position="302"/>
    </location>
</feature>
<feature type="transmembrane region" description="Helical" evidence="6">
    <location>
        <begin position="44"/>
        <end position="65"/>
    </location>
</feature>
<dbReference type="PRINTS" id="PR01988">
    <property type="entry name" value="EXPORTERBACE"/>
</dbReference>
<feature type="transmembrane region" description="Helical" evidence="6">
    <location>
        <begin position="308"/>
        <end position="330"/>
    </location>
</feature>
<feature type="transmembrane region" description="Helical" evidence="6">
    <location>
        <begin position="368"/>
        <end position="391"/>
    </location>
</feature>
<dbReference type="EMBL" id="FNZA01000001">
    <property type="protein sequence ID" value="SEI59056.1"/>
    <property type="molecule type" value="Genomic_DNA"/>
</dbReference>
<name>A0A1H6RX77_9DEIO</name>
<gene>
    <name evidence="7" type="ORF">SAMN04488058_10166</name>
</gene>
<dbReference type="RefSeq" id="WP_092262460.1">
    <property type="nucleotide sequence ID" value="NZ_FNZA01000001.1"/>
</dbReference>
<evidence type="ECO:0000256" key="3">
    <source>
        <dbReference type="ARBA" id="ARBA00022692"/>
    </source>
</evidence>
<dbReference type="SUPFAM" id="SSF103473">
    <property type="entry name" value="MFS general substrate transporter"/>
    <property type="match status" value="1"/>
</dbReference>
<evidence type="ECO:0000256" key="2">
    <source>
        <dbReference type="ARBA" id="ARBA00022475"/>
    </source>
</evidence>
<dbReference type="AlphaFoldDB" id="A0A1H6RX77"/>
<feature type="transmembrane region" description="Helical" evidence="6">
    <location>
        <begin position="12"/>
        <end position="38"/>
    </location>
</feature>
<dbReference type="InterPro" id="IPR011701">
    <property type="entry name" value="MFS"/>
</dbReference>
<sequence length="414" mass="42634">MTTPARLWNRNFVLWWLGGAQSAFGTALAGIATSFLVLHQTGSAGAMGVNLALALLPALLQPFMGALVDRWPLKPPLVLGNLLRGLLQLGVGLLALRGPVPLEAIYTASFLTGLIGAFYGPATQGMVARLVPADQLERATGLMQGGTQTMTMLGYVGGGVLVAVLGRAQAIVLDGVSFLLFAGLLLLVQFPARAPRRAGEGFWATFKEGLRYTRGSPILIGLPLLALLLNASFAPMEMLLPKRMLALGAGEQGFGLFFGLLLAGGVVGSLTVAALGKKVNAGAASVWGMAGMGLATVGLAVSQTPMQMYVLAAGMGLANALTNMGIGVIFQKRVHPDYFGRVGSLLGTVGMVGMPLTLLALAPVADRIAVQTIFAVSGGLALAASLVWAALLRREVRGAAPTPGIRSGVEGLGD</sequence>
<comment type="subcellular location">
    <subcellularLocation>
        <location evidence="1">Cell membrane</location>
        <topology evidence="1">Multi-pass membrane protein</topology>
    </subcellularLocation>
</comment>
<evidence type="ECO:0000256" key="5">
    <source>
        <dbReference type="ARBA" id="ARBA00023136"/>
    </source>
</evidence>
<keyword evidence="2" id="KW-1003">Cell membrane</keyword>
<dbReference type="Proteomes" id="UP000199223">
    <property type="component" value="Unassembled WGS sequence"/>
</dbReference>
<dbReference type="PANTHER" id="PTHR23513:SF11">
    <property type="entry name" value="STAPHYLOFERRIN A TRANSPORTER"/>
    <property type="match status" value="1"/>
</dbReference>
<dbReference type="CDD" id="cd06173">
    <property type="entry name" value="MFS_MefA_like"/>
    <property type="match status" value="1"/>
</dbReference>
<keyword evidence="8" id="KW-1185">Reference proteome</keyword>
<evidence type="ECO:0000313" key="7">
    <source>
        <dbReference type="EMBL" id="SEI59056.1"/>
    </source>
</evidence>
<reference evidence="8" key="1">
    <citation type="submission" date="2016-10" db="EMBL/GenBank/DDBJ databases">
        <authorList>
            <person name="Varghese N."/>
            <person name="Submissions S."/>
        </authorList>
    </citation>
    <scope>NUCLEOTIDE SEQUENCE [LARGE SCALE GENOMIC DNA]</scope>
    <source>
        <strain evidence="8">CGMCC 1.10218</strain>
    </source>
</reference>
<proteinExistence type="predicted"/>
<feature type="transmembrane region" description="Helical" evidence="6">
    <location>
        <begin position="176"/>
        <end position="194"/>
    </location>
</feature>
<evidence type="ECO:0000256" key="6">
    <source>
        <dbReference type="SAM" id="Phobius"/>
    </source>
</evidence>
<feature type="transmembrane region" description="Helical" evidence="6">
    <location>
        <begin position="342"/>
        <end position="362"/>
    </location>
</feature>
<feature type="transmembrane region" description="Helical" evidence="6">
    <location>
        <begin position="108"/>
        <end position="131"/>
    </location>
</feature>
<feature type="transmembrane region" description="Helical" evidence="6">
    <location>
        <begin position="77"/>
        <end position="96"/>
    </location>
</feature>
<keyword evidence="4 6" id="KW-1133">Transmembrane helix</keyword>
<dbReference type="Gene3D" id="1.20.1250.20">
    <property type="entry name" value="MFS general substrate transporter like domains"/>
    <property type="match status" value="1"/>
</dbReference>
<protein>
    <submittedName>
        <fullName evidence="7">MFS transporter, DHA3 family, macrolide efflux protein</fullName>
    </submittedName>
</protein>
<organism evidence="7 8">
    <name type="scientific">Deinococcus reticulitermitis</name>
    <dbReference type="NCBI Taxonomy" id="856736"/>
    <lineage>
        <taxon>Bacteria</taxon>
        <taxon>Thermotogati</taxon>
        <taxon>Deinococcota</taxon>
        <taxon>Deinococci</taxon>
        <taxon>Deinococcales</taxon>
        <taxon>Deinococcaceae</taxon>
        <taxon>Deinococcus</taxon>
    </lineage>
</organism>
<dbReference type="InterPro" id="IPR036259">
    <property type="entry name" value="MFS_trans_sf"/>
</dbReference>
<evidence type="ECO:0000313" key="8">
    <source>
        <dbReference type="Proteomes" id="UP000199223"/>
    </source>
</evidence>
<evidence type="ECO:0000256" key="4">
    <source>
        <dbReference type="ARBA" id="ARBA00022989"/>
    </source>
</evidence>
<feature type="transmembrane region" description="Helical" evidence="6">
    <location>
        <begin position="152"/>
        <end position="170"/>
    </location>
</feature>